<comment type="caution">
    <text evidence="3">The sequence shown here is derived from an EMBL/GenBank/DDBJ whole genome shotgun (WGS) entry which is preliminary data.</text>
</comment>
<dbReference type="InterPro" id="IPR001314">
    <property type="entry name" value="Peptidase_S1A"/>
</dbReference>
<dbReference type="PANTHER" id="PTHR24252">
    <property type="entry name" value="ACROSIN-RELATED"/>
    <property type="match status" value="1"/>
</dbReference>
<dbReference type="Gene3D" id="2.40.10.10">
    <property type="entry name" value="Trypsin-like serine proteases"/>
    <property type="match status" value="1"/>
</dbReference>
<dbReference type="InterPro" id="IPR018114">
    <property type="entry name" value="TRYPSIN_HIS"/>
</dbReference>
<accession>A0AAV2PTX7</accession>
<protein>
    <recommendedName>
        <fullName evidence="2">Peptidase S1 domain-containing protein</fullName>
    </recommendedName>
</protein>
<keyword evidence="1" id="KW-1015">Disulfide bond</keyword>
<evidence type="ECO:0000259" key="2">
    <source>
        <dbReference type="PROSITE" id="PS50240"/>
    </source>
</evidence>
<feature type="non-terminal residue" evidence="3">
    <location>
        <position position="1"/>
    </location>
</feature>
<dbReference type="CDD" id="cd00190">
    <property type="entry name" value="Tryp_SPc"/>
    <property type="match status" value="1"/>
</dbReference>
<dbReference type="SMART" id="SM00020">
    <property type="entry name" value="Tryp_SPc"/>
    <property type="match status" value="1"/>
</dbReference>
<gene>
    <name evidence="3" type="ORF">MNOR_LOCUS4292</name>
</gene>
<dbReference type="GO" id="GO:0004252">
    <property type="term" value="F:serine-type endopeptidase activity"/>
    <property type="evidence" value="ECO:0007669"/>
    <property type="project" value="InterPro"/>
</dbReference>
<dbReference type="InterPro" id="IPR001254">
    <property type="entry name" value="Trypsin_dom"/>
</dbReference>
<dbReference type="PANTHER" id="PTHR24252:SF7">
    <property type="entry name" value="HYALIN"/>
    <property type="match status" value="1"/>
</dbReference>
<dbReference type="FunFam" id="2.40.10.10:FF:000068">
    <property type="entry name" value="transmembrane protease serine 2"/>
    <property type="match status" value="1"/>
</dbReference>
<name>A0AAV2PTX7_MEGNR</name>
<dbReference type="Proteomes" id="UP001497623">
    <property type="component" value="Unassembled WGS sequence"/>
</dbReference>
<feature type="non-terminal residue" evidence="3">
    <location>
        <position position="221"/>
    </location>
</feature>
<feature type="domain" description="Peptidase S1" evidence="2">
    <location>
        <begin position="83"/>
        <end position="221"/>
    </location>
</feature>
<dbReference type="SUPFAM" id="SSF50494">
    <property type="entry name" value="Trypsin-like serine proteases"/>
    <property type="match status" value="1"/>
</dbReference>
<evidence type="ECO:0000313" key="4">
    <source>
        <dbReference type="Proteomes" id="UP001497623"/>
    </source>
</evidence>
<evidence type="ECO:0000256" key="1">
    <source>
        <dbReference type="ARBA" id="ARBA00023157"/>
    </source>
</evidence>
<evidence type="ECO:0000313" key="3">
    <source>
        <dbReference type="EMBL" id="CAL4064834.1"/>
    </source>
</evidence>
<keyword evidence="4" id="KW-1185">Reference proteome</keyword>
<dbReference type="EMBL" id="CAXKWB010001560">
    <property type="protein sequence ID" value="CAL4064834.1"/>
    <property type="molecule type" value="Genomic_DNA"/>
</dbReference>
<organism evidence="3 4">
    <name type="scientific">Meganyctiphanes norvegica</name>
    <name type="common">Northern krill</name>
    <name type="synonym">Thysanopoda norvegica</name>
    <dbReference type="NCBI Taxonomy" id="48144"/>
    <lineage>
        <taxon>Eukaryota</taxon>
        <taxon>Metazoa</taxon>
        <taxon>Ecdysozoa</taxon>
        <taxon>Arthropoda</taxon>
        <taxon>Crustacea</taxon>
        <taxon>Multicrustacea</taxon>
        <taxon>Malacostraca</taxon>
        <taxon>Eumalacostraca</taxon>
        <taxon>Eucarida</taxon>
        <taxon>Euphausiacea</taxon>
        <taxon>Euphausiidae</taxon>
        <taxon>Meganyctiphanes</taxon>
    </lineage>
</organism>
<dbReference type="Pfam" id="PF00089">
    <property type="entry name" value="Trypsin"/>
    <property type="match status" value="1"/>
</dbReference>
<dbReference type="InterPro" id="IPR009003">
    <property type="entry name" value="Peptidase_S1_PA"/>
</dbReference>
<dbReference type="PRINTS" id="PR00722">
    <property type="entry name" value="CHYMOTRYPSIN"/>
</dbReference>
<dbReference type="InterPro" id="IPR043504">
    <property type="entry name" value="Peptidase_S1_PA_chymotrypsin"/>
</dbReference>
<reference evidence="3 4" key="1">
    <citation type="submission" date="2024-05" db="EMBL/GenBank/DDBJ databases">
        <authorList>
            <person name="Wallberg A."/>
        </authorList>
    </citation>
    <scope>NUCLEOTIDE SEQUENCE [LARGE SCALE GENOMIC DNA]</scope>
</reference>
<dbReference type="PROSITE" id="PS00134">
    <property type="entry name" value="TRYPSIN_HIS"/>
    <property type="match status" value="1"/>
</dbReference>
<proteinExistence type="predicted"/>
<dbReference type="AlphaFoldDB" id="A0AAV2PTX7"/>
<dbReference type="PROSITE" id="PS50240">
    <property type="entry name" value="TRYPSIN_DOM"/>
    <property type="match status" value="1"/>
</dbReference>
<sequence>SVGGTVERRGPNVLPFSDYVLDLKIFIAATKYISNYNKMTPLDQIYKTLFLLVFMLEISLLIRVRTGNHNKVCGRTVYPTKRIVGGSNASFGEFPWQVSLRQWSGVTFLHKCGAALLNENWAVTAAHCVEKVRPEQLLLRLGEFDLKRADEPHGFVERIVQIIDAHPQFDVNTFEYDLALLRFYEPVNFQPNIIPVCIPQDECDFKGDIGYVSGWGRLSEG</sequence>
<dbReference type="GO" id="GO:0006508">
    <property type="term" value="P:proteolysis"/>
    <property type="evidence" value="ECO:0007669"/>
    <property type="project" value="InterPro"/>
</dbReference>